<dbReference type="Pfam" id="PF07724">
    <property type="entry name" value="AAA_2"/>
    <property type="match status" value="1"/>
</dbReference>
<dbReference type="STRING" id="1578720.HAL011_08400"/>
<name>A0A0K2XBM1_9HELI</name>
<dbReference type="Gene3D" id="3.40.50.300">
    <property type="entry name" value="P-loop containing nucleotide triphosphate hydrolases"/>
    <property type="match status" value="1"/>
</dbReference>
<keyword evidence="1" id="KW-0812">Transmembrane</keyword>
<dbReference type="RefSeq" id="WP_231624680.1">
    <property type="nucleotide sequence ID" value="NZ_CDMH01000022.1"/>
</dbReference>
<dbReference type="GO" id="GO:0016887">
    <property type="term" value="F:ATP hydrolysis activity"/>
    <property type="evidence" value="ECO:0007669"/>
    <property type="project" value="InterPro"/>
</dbReference>
<dbReference type="PANTHER" id="PTHR48102">
    <property type="entry name" value="ATP-DEPENDENT CLP PROTEASE ATP-BINDING SUBUNIT CLPX-LIKE, MITOCHONDRIAL-RELATED"/>
    <property type="match status" value="1"/>
</dbReference>
<dbReference type="GO" id="GO:0051603">
    <property type="term" value="P:proteolysis involved in protein catabolic process"/>
    <property type="evidence" value="ECO:0007669"/>
    <property type="project" value="TreeGrafter"/>
</dbReference>
<dbReference type="InterPro" id="IPR050052">
    <property type="entry name" value="ATP-dep_Clp_protease_ClpX"/>
</dbReference>
<dbReference type="EMBL" id="CDML01000025">
    <property type="protein sequence ID" value="CRF41064.1"/>
    <property type="molecule type" value="Genomic_DNA"/>
</dbReference>
<sequence length="988" mass="113427">MSHIFYGILIWICVEIALVLCIVVVLVAFEFCKGIIKGIADMIAKLKAPKNAVQPPQATPPTESKTTSETKLIENKATIPKSDVSGQKIHAYKGVFMNLSKAPMGFYDLKAYLIIHKAGCLSWIAEHALKNFGWVCLNEIHQAQGAHIAWGDITDDQIYRGKEVHYFFAGICTERQRAQNPISFKDKTEVISFLVELFKPYALQDPNHVHHLGKAHDNLKNMEIANERFNRRLYLEIVKIWGVEFAAILEEILLETDDLPREAHMLIKDLPFLPKGVALALEQYRDGNIYAFSTMHQTPKDLPPFNRPILRNALTGALKSWQGGLAGVVDRLVRPEREPVLKRKARKQLAKIWLRKFYGVLPLERFAEFKLDTPFKNSSLEAHSFMCQGQKHYYIDSALWLWTATRLLQIFNGSVESRDIEEELLSRLSPEQARDFTKAFGEKVKDLQNPMLWLLISHLHLPLSVFKEQDQLIIAPNPNFKPNVFLDKKPHDREMVRLLYSFNTLSPQEKQEALTNLRHLIPDYASHYKLPPIPENLREEFIKWCNDGLDEDTEVLFFDDREEFLKIILDMQEQFLTKNLIPSTPKILSPEEAKEAKEKALQAQIKQAKQALEKDFAKWCDNSLDEDTEALFFDNRIKFFQKILQMQWQFIHEKTNPQTSLKQTSIPSKYSPKAIKAYLDQFVIGQENAKKGMSLVFSDHYKRINNQSTLEKANAICIGPSGSGKTFLIEMATKYLDIPYCIANAAAFTPTGYIGNETNQMFATLYSNAGNDKEKAEQGVLVLDEIDKLGQGSWHDKEWRQGVQNELLKVIEKGFVSFDYGNRAMGEKITLKTENMLFIILGHFEKLWHNNEPKEPNNVLFGKVPKIPHFTSEDLIECGMKREFLRRFAVRVVFEPVDIDMLTELLDRRLKPFEEEFIANGSALEFSQNAKRALVESALNEGIGMSGLDQKLHEILMPLRFDLEDFAGFKCIITQSTLRSGRVRKLEL</sequence>
<dbReference type="GO" id="GO:0004252">
    <property type="term" value="F:serine-type endopeptidase activity"/>
    <property type="evidence" value="ECO:0007669"/>
    <property type="project" value="UniProtKB-EC"/>
</dbReference>
<organism evidence="5 7">
    <name type="scientific">Helicobacter ailurogastricus</name>
    <dbReference type="NCBI Taxonomy" id="1578720"/>
    <lineage>
        <taxon>Bacteria</taxon>
        <taxon>Pseudomonadati</taxon>
        <taxon>Campylobacterota</taxon>
        <taxon>Epsilonproteobacteria</taxon>
        <taxon>Campylobacterales</taxon>
        <taxon>Helicobacteraceae</taxon>
        <taxon>Helicobacter</taxon>
    </lineage>
</organism>
<dbReference type="Proteomes" id="UP000038622">
    <property type="component" value="Unassembled WGS sequence"/>
</dbReference>
<evidence type="ECO:0000256" key="1">
    <source>
        <dbReference type="SAM" id="Phobius"/>
    </source>
</evidence>
<reference evidence="5" key="1">
    <citation type="submission" date="2014-12" db="EMBL/GenBank/DDBJ databases">
        <title>Whole genome sequences of four Staphylococcus schleiferi canine isolates.</title>
        <authorList>
            <person name="Misic A.M."/>
            <person name="Cain C."/>
            <person name="Morris D.O."/>
            <person name="Rankin S."/>
            <person name="Beiting D."/>
        </authorList>
    </citation>
    <scope>NUCLEOTIDE SEQUENCE</scope>
    <source>
        <strain evidence="3">ASB11</strain>
        <strain evidence="4">ASB13</strain>
        <strain evidence="5">ASB9</strain>
    </source>
</reference>
<dbReference type="EC" id="3.4.21.53" evidence="5"/>
<keyword evidence="1" id="KW-1133">Transmembrane helix</keyword>
<protein>
    <submittedName>
        <fullName evidence="5">ATP-dependent protease La Type I</fullName>
        <ecNumber evidence="5">3.4.21.53</ecNumber>
    </submittedName>
</protein>
<gene>
    <name evidence="3" type="ORF">HAL011_08400</name>
    <name evidence="4" type="ORF">HAL013_05210</name>
    <name evidence="5" type="ORF">HAL09_13620</name>
</gene>
<evidence type="ECO:0000313" key="6">
    <source>
        <dbReference type="Proteomes" id="UP000038622"/>
    </source>
</evidence>
<dbReference type="InterPro" id="IPR027417">
    <property type="entry name" value="P-loop_NTPase"/>
</dbReference>
<feature type="transmembrane region" description="Helical" evidence="1">
    <location>
        <begin position="7"/>
        <end position="29"/>
    </location>
</feature>
<keyword evidence="6" id="KW-1185">Reference proteome</keyword>
<dbReference type="Gene3D" id="1.10.8.60">
    <property type="match status" value="1"/>
</dbReference>
<proteinExistence type="predicted"/>
<dbReference type="SUPFAM" id="SSF52540">
    <property type="entry name" value="P-loop containing nucleoside triphosphate hydrolases"/>
    <property type="match status" value="1"/>
</dbReference>
<dbReference type="InterPro" id="IPR003959">
    <property type="entry name" value="ATPase_AAA_core"/>
</dbReference>
<dbReference type="EMBL" id="CDMH01000022">
    <property type="protein sequence ID" value="CRF42352.1"/>
    <property type="molecule type" value="Genomic_DNA"/>
</dbReference>
<dbReference type="PANTHER" id="PTHR48102:SF7">
    <property type="entry name" value="ATP-DEPENDENT CLP PROTEASE ATP-BINDING SUBUNIT CLPX-LIKE, MITOCHONDRIAL"/>
    <property type="match status" value="1"/>
</dbReference>
<feature type="domain" description="ATPase AAA-type core" evidence="2">
    <location>
        <begin position="712"/>
        <end position="890"/>
    </location>
</feature>
<reference evidence="7 8" key="3">
    <citation type="submission" date="2014-12" db="EMBL/GenBank/DDBJ databases">
        <authorList>
            <person name="Jaenicke S."/>
        </authorList>
    </citation>
    <scope>NUCLEOTIDE SEQUENCE [LARGE SCALE GENOMIC DNA]</scope>
</reference>
<reference evidence="6" key="2">
    <citation type="submission" date="2014-12" db="EMBL/GenBank/DDBJ databases">
        <authorList>
            <person name="Smet A."/>
        </authorList>
    </citation>
    <scope>NUCLEOTIDE SEQUENCE [LARGE SCALE GENOMIC DNA]</scope>
</reference>
<evidence type="ECO:0000313" key="8">
    <source>
        <dbReference type="Proteomes" id="UP000045175"/>
    </source>
</evidence>
<dbReference type="EMBL" id="CDMN01000058">
    <property type="protein sequence ID" value="CRF44750.1"/>
    <property type="molecule type" value="Genomic_DNA"/>
</dbReference>
<evidence type="ECO:0000313" key="3">
    <source>
        <dbReference type="EMBL" id="CRF41064.1"/>
    </source>
</evidence>
<keyword evidence="5" id="KW-0645">Protease</keyword>
<dbReference type="Proteomes" id="UP000041394">
    <property type="component" value="Unassembled WGS sequence"/>
</dbReference>
<dbReference type="AlphaFoldDB" id="A0A0K2XBM1"/>
<evidence type="ECO:0000313" key="4">
    <source>
        <dbReference type="EMBL" id="CRF42352.1"/>
    </source>
</evidence>
<accession>A0A0K2XBM1</accession>
<evidence type="ECO:0000259" key="2">
    <source>
        <dbReference type="Pfam" id="PF07724"/>
    </source>
</evidence>
<dbReference type="GO" id="GO:0005524">
    <property type="term" value="F:ATP binding"/>
    <property type="evidence" value="ECO:0007669"/>
    <property type="project" value="InterPro"/>
</dbReference>
<dbReference type="Proteomes" id="UP000045175">
    <property type="component" value="Unassembled WGS sequence"/>
</dbReference>
<evidence type="ECO:0000313" key="7">
    <source>
        <dbReference type="Proteomes" id="UP000041394"/>
    </source>
</evidence>
<keyword evidence="5" id="KW-0378">Hydrolase</keyword>
<keyword evidence="1" id="KW-0472">Membrane</keyword>
<evidence type="ECO:0000313" key="5">
    <source>
        <dbReference type="EMBL" id="CRF44750.1"/>
    </source>
</evidence>